<comment type="caution">
    <text evidence="2">The sequence shown here is derived from an EMBL/GenBank/DDBJ whole genome shotgun (WGS) entry which is preliminary data.</text>
</comment>
<accession>A0A3B0BSW3</accession>
<organism evidence="2 3">
    <name type="scientific">Paenibacillus ginsengarvi</name>
    <dbReference type="NCBI Taxonomy" id="400777"/>
    <lineage>
        <taxon>Bacteria</taxon>
        <taxon>Bacillati</taxon>
        <taxon>Bacillota</taxon>
        <taxon>Bacilli</taxon>
        <taxon>Bacillales</taxon>
        <taxon>Paenibacillaceae</taxon>
        <taxon>Paenibacillus</taxon>
    </lineage>
</organism>
<dbReference type="Gene3D" id="3.40.50.1110">
    <property type="entry name" value="SGNH hydrolase"/>
    <property type="match status" value="1"/>
</dbReference>
<dbReference type="OrthoDB" id="5624617at2"/>
<dbReference type="EMBL" id="RBAH01000021">
    <property type="protein sequence ID" value="RKN76012.1"/>
    <property type="molecule type" value="Genomic_DNA"/>
</dbReference>
<dbReference type="SUPFAM" id="SSF52266">
    <property type="entry name" value="SGNH hydrolase"/>
    <property type="match status" value="1"/>
</dbReference>
<dbReference type="InterPro" id="IPR051532">
    <property type="entry name" value="Ester_Hydrolysis_Enzymes"/>
</dbReference>
<dbReference type="RefSeq" id="WP_120749944.1">
    <property type="nucleotide sequence ID" value="NZ_RBAH01000021.1"/>
</dbReference>
<evidence type="ECO:0000313" key="2">
    <source>
        <dbReference type="EMBL" id="RKN76012.1"/>
    </source>
</evidence>
<keyword evidence="3" id="KW-1185">Reference proteome</keyword>
<dbReference type="CDD" id="cd00229">
    <property type="entry name" value="SGNH_hydrolase"/>
    <property type="match status" value="1"/>
</dbReference>
<gene>
    <name evidence="2" type="ORF">D7M11_24750</name>
</gene>
<dbReference type="GO" id="GO:0004622">
    <property type="term" value="F:phosphatidylcholine lysophospholipase activity"/>
    <property type="evidence" value="ECO:0007669"/>
    <property type="project" value="TreeGrafter"/>
</dbReference>
<evidence type="ECO:0000259" key="1">
    <source>
        <dbReference type="Pfam" id="PF13472"/>
    </source>
</evidence>
<dbReference type="Pfam" id="PF13472">
    <property type="entry name" value="Lipase_GDSL_2"/>
    <property type="match status" value="1"/>
</dbReference>
<dbReference type="InterPro" id="IPR036514">
    <property type="entry name" value="SGNH_hydro_sf"/>
</dbReference>
<name>A0A3B0BSW3_9BACL</name>
<feature type="domain" description="SGNH hydrolase-type esterase" evidence="1">
    <location>
        <begin position="153"/>
        <end position="312"/>
    </location>
</feature>
<sequence>MSQTSWFKNCLRVIQKEDGGLWPIRFTEAQFDAYRSSEARHIRSLCASGAMIDIVTDSATLTFDYSIGGAARNWLYFDLYIDGMFVQSSGQAPITDKQGTFHVDLTNFCGTSADKRHVSLYLPHLVEMTLFNIQLSAGASAEPAAPRAKNLLALGDSITQGMDAKRPAAAYPLLVAQALDMHVLNHGVGGYVFNASSIDPTMSYQPDLITVAYGTNDWNSYQTIDALREACIAYMDKLTQTYPGVPVLFLTPIWRKDWNEPKPMGTFAQLCTILGDIAASYAQVRVLDGLKLVPHQLLFMGDGVHPNDEGFQYMASGIVRAIEEGNM</sequence>
<dbReference type="Proteomes" id="UP000282311">
    <property type="component" value="Unassembled WGS sequence"/>
</dbReference>
<protein>
    <submittedName>
        <fullName evidence="2">SGNH/GDSL hydrolase family protein</fullName>
    </submittedName>
</protein>
<keyword evidence="2" id="KW-0378">Hydrolase</keyword>
<dbReference type="PANTHER" id="PTHR30383">
    <property type="entry name" value="THIOESTERASE 1/PROTEASE 1/LYSOPHOSPHOLIPASE L1"/>
    <property type="match status" value="1"/>
</dbReference>
<evidence type="ECO:0000313" key="3">
    <source>
        <dbReference type="Proteomes" id="UP000282311"/>
    </source>
</evidence>
<dbReference type="AlphaFoldDB" id="A0A3B0BSW3"/>
<dbReference type="PANTHER" id="PTHR30383:SF5">
    <property type="entry name" value="SGNH HYDROLASE-TYPE ESTERASE DOMAIN-CONTAINING PROTEIN"/>
    <property type="match status" value="1"/>
</dbReference>
<dbReference type="Gene3D" id="2.60.120.260">
    <property type="entry name" value="Galactose-binding domain-like"/>
    <property type="match status" value="1"/>
</dbReference>
<reference evidence="2 3" key="1">
    <citation type="journal article" date="2007" name="Int. J. Syst. Evol. Microbiol.">
        <title>Paenibacillus ginsengarvi sp. nov., isolated from soil from ginseng cultivation.</title>
        <authorList>
            <person name="Yoon M.H."/>
            <person name="Ten L.N."/>
            <person name="Im W.T."/>
        </authorList>
    </citation>
    <scope>NUCLEOTIDE SEQUENCE [LARGE SCALE GENOMIC DNA]</scope>
    <source>
        <strain evidence="2 3">KCTC 13059</strain>
    </source>
</reference>
<dbReference type="InterPro" id="IPR013830">
    <property type="entry name" value="SGNH_hydro"/>
</dbReference>
<proteinExistence type="predicted"/>